<feature type="transmembrane region" description="Helical" evidence="8">
    <location>
        <begin position="434"/>
        <end position="453"/>
    </location>
</feature>
<evidence type="ECO:0000256" key="7">
    <source>
        <dbReference type="PIRNR" id="PIRNR016636"/>
    </source>
</evidence>
<feature type="transmembrane region" description="Helical" evidence="8">
    <location>
        <begin position="46"/>
        <end position="69"/>
    </location>
</feature>
<comment type="similarity">
    <text evidence="2 7">Belongs to the membrane-bound acyltransferase family.</text>
</comment>
<dbReference type="GO" id="GO:0042121">
    <property type="term" value="P:alginic acid biosynthetic process"/>
    <property type="evidence" value="ECO:0007669"/>
    <property type="project" value="InterPro"/>
</dbReference>
<evidence type="ECO:0000256" key="4">
    <source>
        <dbReference type="ARBA" id="ARBA00022692"/>
    </source>
</evidence>
<evidence type="ECO:0000256" key="5">
    <source>
        <dbReference type="ARBA" id="ARBA00022989"/>
    </source>
</evidence>
<organism evidence="9 10">
    <name type="scientific">Gehongia tenuis</name>
    <dbReference type="NCBI Taxonomy" id="2763655"/>
    <lineage>
        <taxon>Bacteria</taxon>
        <taxon>Bacillati</taxon>
        <taxon>Bacillota</taxon>
        <taxon>Clostridia</taxon>
        <taxon>Christensenellales</taxon>
        <taxon>Christensenellaceae</taxon>
        <taxon>Gehongia</taxon>
    </lineage>
</organism>
<keyword evidence="3 7" id="KW-1003">Cell membrane</keyword>
<dbReference type="PANTHER" id="PTHR13285">
    <property type="entry name" value="ACYLTRANSFERASE"/>
    <property type="match status" value="1"/>
</dbReference>
<dbReference type="PANTHER" id="PTHR13285:SF18">
    <property type="entry name" value="PROTEIN-CYSTEINE N-PALMITOYLTRANSFERASE RASP"/>
    <property type="match status" value="1"/>
</dbReference>
<dbReference type="AlphaFoldDB" id="A0A926D2F9"/>
<dbReference type="EMBL" id="JACRSR010000001">
    <property type="protein sequence ID" value="MBC8530266.1"/>
    <property type="molecule type" value="Genomic_DNA"/>
</dbReference>
<keyword evidence="7" id="KW-0012">Acyltransferase</keyword>
<evidence type="ECO:0000313" key="10">
    <source>
        <dbReference type="Proteomes" id="UP000623172"/>
    </source>
</evidence>
<dbReference type="GO" id="GO:0005886">
    <property type="term" value="C:plasma membrane"/>
    <property type="evidence" value="ECO:0007669"/>
    <property type="project" value="UniProtKB-SubCell"/>
</dbReference>
<dbReference type="GO" id="GO:0016746">
    <property type="term" value="F:acyltransferase activity"/>
    <property type="evidence" value="ECO:0007669"/>
    <property type="project" value="UniProtKB-KW"/>
</dbReference>
<feature type="transmembrane region" description="Helical" evidence="8">
    <location>
        <begin position="7"/>
        <end position="26"/>
    </location>
</feature>
<dbReference type="Proteomes" id="UP000623172">
    <property type="component" value="Unassembled WGS sequence"/>
</dbReference>
<evidence type="ECO:0000313" key="9">
    <source>
        <dbReference type="EMBL" id="MBC8530266.1"/>
    </source>
</evidence>
<comment type="subcellular location">
    <subcellularLocation>
        <location evidence="1">Cell membrane</location>
        <topology evidence="1">Multi-pass membrane protein</topology>
    </subcellularLocation>
</comment>
<proteinExistence type="inferred from homology"/>
<dbReference type="PIRSF" id="PIRSF500217">
    <property type="entry name" value="AlgI"/>
    <property type="match status" value="1"/>
</dbReference>
<feature type="transmembrane region" description="Helical" evidence="8">
    <location>
        <begin position="405"/>
        <end position="422"/>
    </location>
</feature>
<keyword evidence="6 7" id="KW-0472">Membrane</keyword>
<gene>
    <name evidence="9" type="ORF">H8696_00195</name>
</gene>
<sequence length="506" mass="58860">MLFNSVDFLIFFPIVTVIYFLIPHRIRYLWLLLCSYYFYMCWNPQYALLILFSTVITWLSGLLIQKANLKPERQAVRLKRLWVALSLILNLSILFFFKYYGFASQSLERLFSALHIQLSMPQFDILLPVGISFYTFQALSYTLDVYRKDIDPIQNFAKYALFVSFFPQLVAGPIERSKNLIPQFEEKHSFDYARTVSGLRLMLWGFFKKIAIADTAAVYVNAVFNDPLGGGGGLTLISAVLLFSVQIYCDFSGYSDIAIGSAKIMGFDLMANFRSPYFSQSITEFWNRWHISLSTWFRDYLYIPLGGNRKGFVRKNFNLMVVFLVSGLWHGASWHYVIWGALHGFYRIIEEIWRHIFKPIHFKTKLLNNAKRTAKVISTFGLVAFAWIFFRAANMTEAFTIIKGLFVDLSLTSWISKAGAIINQTLAPGNAISYFYYIALIIMILILWFVDYLDIRRKYSLDRISNCMAKPIRWFGYWALCILVLVFFIFQNGGYGSAVQFIYFQF</sequence>
<reference evidence="9" key="1">
    <citation type="submission" date="2020-08" db="EMBL/GenBank/DDBJ databases">
        <title>Genome public.</title>
        <authorList>
            <person name="Liu C."/>
            <person name="Sun Q."/>
        </authorList>
    </citation>
    <scope>NUCLEOTIDE SEQUENCE</scope>
    <source>
        <strain evidence="9">NSJ-53</strain>
    </source>
</reference>
<feature type="transmembrane region" description="Helical" evidence="8">
    <location>
        <begin position="376"/>
        <end position="393"/>
    </location>
</feature>
<keyword evidence="5 8" id="KW-1133">Transmembrane helix</keyword>
<evidence type="ECO:0000256" key="6">
    <source>
        <dbReference type="ARBA" id="ARBA00023136"/>
    </source>
</evidence>
<keyword evidence="7" id="KW-0808">Transferase</keyword>
<name>A0A926D2F9_9FIRM</name>
<feature type="transmembrane region" description="Helical" evidence="8">
    <location>
        <begin position="122"/>
        <end position="143"/>
    </location>
</feature>
<keyword evidence="10" id="KW-1185">Reference proteome</keyword>
<evidence type="ECO:0000256" key="8">
    <source>
        <dbReference type="SAM" id="Phobius"/>
    </source>
</evidence>
<dbReference type="RefSeq" id="WP_249314155.1">
    <property type="nucleotide sequence ID" value="NZ_JACRSR010000001.1"/>
</dbReference>
<evidence type="ECO:0000256" key="3">
    <source>
        <dbReference type="ARBA" id="ARBA00022475"/>
    </source>
</evidence>
<protein>
    <submittedName>
        <fullName evidence="9">MBOAT family protein</fullName>
    </submittedName>
</protein>
<comment type="caution">
    <text evidence="9">The sequence shown here is derived from an EMBL/GenBank/DDBJ whole genome shotgun (WGS) entry which is preliminary data.</text>
</comment>
<dbReference type="InterPro" id="IPR024194">
    <property type="entry name" value="Ac/AlaTfrase_AlgI/DltB"/>
</dbReference>
<keyword evidence="4 8" id="KW-0812">Transmembrane</keyword>
<accession>A0A926D2F9</accession>
<feature type="transmembrane region" description="Helical" evidence="8">
    <location>
        <begin position="474"/>
        <end position="491"/>
    </location>
</feature>
<evidence type="ECO:0000256" key="1">
    <source>
        <dbReference type="ARBA" id="ARBA00004651"/>
    </source>
</evidence>
<dbReference type="Pfam" id="PF03062">
    <property type="entry name" value="MBOAT"/>
    <property type="match status" value="1"/>
</dbReference>
<evidence type="ECO:0000256" key="2">
    <source>
        <dbReference type="ARBA" id="ARBA00010323"/>
    </source>
</evidence>
<dbReference type="PIRSF" id="PIRSF016636">
    <property type="entry name" value="AlgI_DltB"/>
    <property type="match status" value="1"/>
</dbReference>
<dbReference type="InterPro" id="IPR051085">
    <property type="entry name" value="MB_O-acyltransferase"/>
</dbReference>
<dbReference type="InterPro" id="IPR028362">
    <property type="entry name" value="AlgI"/>
</dbReference>
<dbReference type="InterPro" id="IPR004299">
    <property type="entry name" value="MBOAT_fam"/>
</dbReference>
<feature type="transmembrane region" description="Helical" evidence="8">
    <location>
        <begin position="317"/>
        <end position="337"/>
    </location>
</feature>
<feature type="transmembrane region" description="Helical" evidence="8">
    <location>
        <begin position="81"/>
        <end position="102"/>
    </location>
</feature>